<proteinExistence type="predicted"/>
<keyword evidence="3" id="KW-1185">Reference proteome</keyword>
<dbReference type="InterPro" id="IPR015947">
    <property type="entry name" value="PUA-like_sf"/>
</dbReference>
<dbReference type="PANTHER" id="PTHR46732:SF8">
    <property type="entry name" value="ATP-DEPENDENT PROTEASE LA (LON) DOMAIN PROTEIN"/>
    <property type="match status" value="1"/>
</dbReference>
<feature type="domain" description="Lon N-terminal" evidence="1">
    <location>
        <begin position="1"/>
        <end position="190"/>
    </location>
</feature>
<dbReference type="Pfam" id="PF02190">
    <property type="entry name" value="LON_substr_bdg"/>
    <property type="match status" value="1"/>
</dbReference>
<evidence type="ECO:0000259" key="1">
    <source>
        <dbReference type="PROSITE" id="PS51787"/>
    </source>
</evidence>
<reference evidence="2 3" key="1">
    <citation type="submission" date="2024-08" db="EMBL/GenBank/DDBJ databases">
        <title>Oceanimonas smirnovii Genome sequencing and assembly.</title>
        <authorList>
            <person name="Tang B."/>
        </authorList>
    </citation>
    <scope>NUCLEOTIDE SEQUENCE [LARGE SCALE GENOMIC DNA]</scope>
    <source>
        <strain evidence="2 3">OS2020-119</strain>
    </source>
</reference>
<dbReference type="Proteomes" id="UP001610706">
    <property type="component" value="Unassembled WGS sequence"/>
</dbReference>
<dbReference type="SUPFAM" id="SSF88697">
    <property type="entry name" value="PUA domain-like"/>
    <property type="match status" value="1"/>
</dbReference>
<protein>
    <submittedName>
        <fullName evidence="2">LON peptidase substrate-binding domain-containing protein</fullName>
    </submittedName>
</protein>
<dbReference type="RefSeq" id="WP_395545133.1">
    <property type="nucleotide sequence ID" value="NZ_CP166302.1"/>
</dbReference>
<dbReference type="PROSITE" id="PS51787">
    <property type="entry name" value="LON_N"/>
    <property type="match status" value="1"/>
</dbReference>
<dbReference type="InterPro" id="IPR046336">
    <property type="entry name" value="Lon_prtase_N_sf"/>
</dbReference>
<accession>A0ABW7P044</accession>
<dbReference type="SMART" id="SM00464">
    <property type="entry name" value="LON"/>
    <property type="match status" value="1"/>
</dbReference>
<evidence type="ECO:0000313" key="2">
    <source>
        <dbReference type="EMBL" id="MFH7564850.1"/>
    </source>
</evidence>
<comment type="caution">
    <text evidence="2">The sequence shown here is derived from an EMBL/GenBank/DDBJ whole genome shotgun (WGS) entry which is preliminary data.</text>
</comment>
<name>A0ABW7P044_9GAMM</name>
<evidence type="ECO:0000313" key="3">
    <source>
        <dbReference type="Proteomes" id="UP001610706"/>
    </source>
</evidence>
<dbReference type="EMBL" id="JBGFTR010000007">
    <property type="protein sequence ID" value="MFH7564850.1"/>
    <property type="molecule type" value="Genomic_DNA"/>
</dbReference>
<dbReference type="PANTHER" id="PTHR46732">
    <property type="entry name" value="ATP-DEPENDENT PROTEASE LA (LON) DOMAIN PROTEIN"/>
    <property type="match status" value="1"/>
</dbReference>
<gene>
    <name evidence="2" type="ORF">AB9R89_05865</name>
</gene>
<sequence>MKLALLPLTLHLLPEGRVPLRIFEPRYVRMIAEAEKDDRGFGIGMLEDADETGKGDLYMLGARVKIVDFYTLEDGMLGITVEATERFRIRELAEEQDGLLQAEVELLDNWRSCALSPVEQILSDKLQEVFEEYPELAALHPEPRWQDAAWLTQRWLEVLPIKNDYIQMLMGEPSCHRALTFLLSMIRPDDVRPDQQH</sequence>
<dbReference type="Gene3D" id="2.30.130.40">
    <property type="entry name" value="LON domain-like"/>
    <property type="match status" value="1"/>
</dbReference>
<organism evidence="2 3">
    <name type="scientific">Oceanimonas smirnovii</name>
    <dbReference type="NCBI Taxonomy" id="264574"/>
    <lineage>
        <taxon>Bacteria</taxon>
        <taxon>Pseudomonadati</taxon>
        <taxon>Pseudomonadota</taxon>
        <taxon>Gammaproteobacteria</taxon>
        <taxon>Aeromonadales</taxon>
        <taxon>Aeromonadaceae</taxon>
        <taxon>Oceanimonas</taxon>
    </lineage>
</organism>
<dbReference type="InterPro" id="IPR003111">
    <property type="entry name" value="Lon_prtase_N"/>
</dbReference>